<dbReference type="Pfam" id="PF13443">
    <property type="entry name" value="HTH_26"/>
    <property type="match status" value="1"/>
</dbReference>
<evidence type="ECO:0000256" key="1">
    <source>
        <dbReference type="SAM" id="MobiDB-lite"/>
    </source>
</evidence>
<dbReference type="SMART" id="SM00530">
    <property type="entry name" value="HTH_XRE"/>
    <property type="match status" value="1"/>
</dbReference>
<evidence type="ECO:0000313" key="4">
    <source>
        <dbReference type="Proteomes" id="UP000438093"/>
    </source>
</evidence>
<feature type="compositionally biased region" description="Basic and acidic residues" evidence="1">
    <location>
        <begin position="14"/>
        <end position="25"/>
    </location>
</feature>
<protein>
    <submittedName>
        <fullName evidence="3">Helix-turn-helix domain-containing protein</fullName>
    </submittedName>
</protein>
<dbReference type="InterPro" id="IPR010982">
    <property type="entry name" value="Lambda_DNA-bd_dom_sf"/>
</dbReference>
<evidence type="ECO:0000259" key="2">
    <source>
        <dbReference type="PROSITE" id="PS50943"/>
    </source>
</evidence>
<reference evidence="4" key="1">
    <citation type="submission" date="2019-08" db="EMBL/GenBank/DDBJ databases">
        <title>Arthrobacter sp. nov., isolated from plateau pika and Tibetan wild ass.</title>
        <authorList>
            <person name="Ge Y."/>
        </authorList>
    </citation>
    <scope>NUCLEOTIDE SEQUENCE [LARGE SCALE GENOMIC DNA]</scope>
    <source>
        <strain evidence="4">HF-4214</strain>
    </source>
</reference>
<feature type="compositionally biased region" description="Polar residues" evidence="1">
    <location>
        <begin position="1"/>
        <end position="13"/>
    </location>
</feature>
<feature type="compositionally biased region" description="Polar residues" evidence="1">
    <location>
        <begin position="54"/>
        <end position="67"/>
    </location>
</feature>
<feature type="region of interest" description="Disordered" evidence="1">
    <location>
        <begin position="1"/>
        <end position="81"/>
    </location>
</feature>
<dbReference type="InterPro" id="IPR001387">
    <property type="entry name" value="Cro/C1-type_HTH"/>
</dbReference>
<feature type="compositionally biased region" description="Low complexity" evidence="1">
    <location>
        <begin position="29"/>
        <end position="43"/>
    </location>
</feature>
<organism evidence="3 4">
    <name type="scientific">Eggerthella guodeyinii</name>
    <dbReference type="NCBI Taxonomy" id="2690837"/>
    <lineage>
        <taxon>Bacteria</taxon>
        <taxon>Bacillati</taxon>
        <taxon>Actinomycetota</taxon>
        <taxon>Coriobacteriia</taxon>
        <taxon>Eggerthellales</taxon>
        <taxon>Eggerthellaceae</taxon>
        <taxon>Eggerthella</taxon>
    </lineage>
</organism>
<dbReference type="AlphaFoldDB" id="A0A6N7RKB1"/>
<keyword evidence="4" id="KW-1185">Reference proteome</keyword>
<dbReference type="PROSITE" id="PS50943">
    <property type="entry name" value="HTH_CROC1"/>
    <property type="match status" value="1"/>
</dbReference>
<dbReference type="GO" id="GO:0003677">
    <property type="term" value="F:DNA binding"/>
    <property type="evidence" value="ECO:0007669"/>
    <property type="project" value="InterPro"/>
</dbReference>
<gene>
    <name evidence="3" type="ORF">GJG86_03995</name>
</gene>
<dbReference type="Proteomes" id="UP000438093">
    <property type="component" value="Unassembled WGS sequence"/>
</dbReference>
<dbReference type="SUPFAM" id="SSF47413">
    <property type="entry name" value="lambda repressor-like DNA-binding domains"/>
    <property type="match status" value="1"/>
</dbReference>
<dbReference type="Gene3D" id="1.10.260.40">
    <property type="entry name" value="lambda repressor-like DNA-binding domains"/>
    <property type="match status" value="1"/>
</dbReference>
<dbReference type="EMBL" id="VTFY01000002">
    <property type="protein sequence ID" value="MRX81656.1"/>
    <property type="molecule type" value="Genomic_DNA"/>
</dbReference>
<accession>A0A6N7RKB1</accession>
<comment type="caution">
    <text evidence="3">The sequence shown here is derived from an EMBL/GenBank/DDBJ whole genome shotgun (WGS) entry which is preliminary data.</text>
</comment>
<sequence length="185" mass="19894">MYGINSRKQSNSLGDRRAHMGREAEMELAESLAPAAASFSASPRKAMEGGRATKMSSYLNRTSPRPSSTDEKPGSGMLGESREGAVLPAFDQLIPQGLSADQAYGIVGNYERFNQAIGLVLKKMANEQSLSCTSLARVTGIPRSTVSRYLNAKAPIPLYAFILLCHALNCNMIQVVGRALILLSN</sequence>
<evidence type="ECO:0000313" key="3">
    <source>
        <dbReference type="EMBL" id="MRX81656.1"/>
    </source>
</evidence>
<dbReference type="CDD" id="cd00093">
    <property type="entry name" value="HTH_XRE"/>
    <property type="match status" value="1"/>
</dbReference>
<proteinExistence type="predicted"/>
<name>A0A6N7RKB1_9ACTN</name>
<feature type="domain" description="HTH cro/C1-type" evidence="2">
    <location>
        <begin position="121"/>
        <end position="175"/>
    </location>
</feature>